<sequence length="88" mass="10133">MRHISRIYVASGGGSSWATRATRGVSTPGRRTPQGRGHQDRQDRQDHRDHRDHPLDEHPRVKHLQGLGHPALRRQILRRSRSHRLAMG</sequence>
<keyword evidence="3" id="KW-1185">Reference proteome</keyword>
<dbReference type="GeneID" id="92082539"/>
<dbReference type="EMBL" id="JAQQWE010000009">
    <property type="protein sequence ID" value="KAK7940868.1"/>
    <property type="molecule type" value="Genomic_DNA"/>
</dbReference>
<name>A0ABR1PVC4_9PEZI</name>
<gene>
    <name evidence="2" type="ORF">PG986_013255</name>
</gene>
<reference evidence="2 3" key="1">
    <citation type="submission" date="2023-01" db="EMBL/GenBank/DDBJ databases">
        <title>Analysis of 21 Apiospora genomes using comparative genomics revels a genus with tremendous synthesis potential of carbohydrate active enzymes and secondary metabolites.</title>
        <authorList>
            <person name="Sorensen T."/>
        </authorList>
    </citation>
    <scope>NUCLEOTIDE SEQUENCE [LARGE SCALE GENOMIC DNA]</scope>
    <source>
        <strain evidence="2 3">CBS 24483</strain>
    </source>
</reference>
<dbReference type="Proteomes" id="UP001391051">
    <property type="component" value="Unassembled WGS sequence"/>
</dbReference>
<organism evidence="2 3">
    <name type="scientific">Apiospora aurea</name>
    <dbReference type="NCBI Taxonomy" id="335848"/>
    <lineage>
        <taxon>Eukaryota</taxon>
        <taxon>Fungi</taxon>
        <taxon>Dikarya</taxon>
        <taxon>Ascomycota</taxon>
        <taxon>Pezizomycotina</taxon>
        <taxon>Sordariomycetes</taxon>
        <taxon>Xylariomycetidae</taxon>
        <taxon>Amphisphaeriales</taxon>
        <taxon>Apiosporaceae</taxon>
        <taxon>Apiospora</taxon>
    </lineage>
</organism>
<dbReference type="RefSeq" id="XP_066693620.1">
    <property type="nucleotide sequence ID" value="XM_066849477.1"/>
</dbReference>
<evidence type="ECO:0000313" key="2">
    <source>
        <dbReference type="EMBL" id="KAK7940868.1"/>
    </source>
</evidence>
<proteinExistence type="predicted"/>
<comment type="caution">
    <text evidence="2">The sequence shown here is derived from an EMBL/GenBank/DDBJ whole genome shotgun (WGS) entry which is preliminary data.</text>
</comment>
<protein>
    <submittedName>
        <fullName evidence="2">Uncharacterized protein</fullName>
    </submittedName>
</protein>
<feature type="region of interest" description="Disordered" evidence="1">
    <location>
        <begin position="1"/>
        <end position="88"/>
    </location>
</feature>
<feature type="compositionally biased region" description="Basic residues" evidence="1">
    <location>
        <begin position="71"/>
        <end position="88"/>
    </location>
</feature>
<feature type="compositionally biased region" description="Basic and acidic residues" evidence="1">
    <location>
        <begin position="37"/>
        <end position="59"/>
    </location>
</feature>
<accession>A0ABR1PVC4</accession>
<evidence type="ECO:0000256" key="1">
    <source>
        <dbReference type="SAM" id="MobiDB-lite"/>
    </source>
</evidence>
<evidence type="ECO:0000313" key="3">
    <source>
        <dbReference type="Proteomes" id="UP001391051"/>
    </source>
</evidence>